<comment type="caution">
    <text evidence="1">The sequence shown here is derived from an EMBL/GenBank/DDBJ whole genome shotgun (WGS) entry which is preliminary data.</text>
</comment>
<keyword evidence="2" id="KW-1185">Reference proteome</keyword>
<protein>
    <submittedName>
        <fullName evidence="1">Uncharacterized protein</fullName>
    </submittedName>
</protein>
<evidence type="ECO:0000313" key="1">
    <source>
        <dbReference type="EMBL" id="KAL3793702.1"/>
    </source>
</evidence>
<dbReference type="Proteomes" id="UP001530315">
    <property type="component" value="Unassembled WGS sequence"/>
</dbReference>
<accession>A0ABD3Q150</accession>
<proteinExistence type="predicted"/>
<name>A0ABD3Q150_9STRA</name>
<sequence>MIICQQPIPQNTNGGSIAAVARTSQYHLCSQRDRGRCAHGVSLVDADASPKSVMGSNDSHGYNRTDDYANAVVGGGCTDMSSSQRDVDTHHTIASDLPLAVKDAEANCYRSEEAQYNQEQDQEEVSIHQYITRAAFDNAEQVHKSGTIDEDEAFFSPLQRSPFSKKSASAEAPSYASGDISSFDGCIMTDDELCGLFGTARCNADVPFPRTAYLLHQKCTSEMRPYLKILMKECVAERDNIFDDANPTKCVNKNCSSSSHAASRKEQLVAFRSFESLLLGNKHDSASRVL</sequence>
<evidence type="ECO:0000313" key="2">
    <source>
        <dbReference type="Proteomes" id="UP001530315"/>
    </source>
</evidence>
<gene>
    <name evidence="1" type="ORF">ACHAW5_008049</name>
</gene>
<organism evidence="1 2">
    <name type="scientific">Stephanodiscus triporus</name>
    <dbReference type="NCBI Taxonomy" id="2934178"/>
    <lineage>
        <taxon>Eukaryota</taxon>
        <taxon>Sar</taxon>
        <taxon>Stramenopiles</taxon>
        <taxon>Ochrophyta</taxon>
        <taxon>Bacillariophyta</taxon>
        <taxon>Coscinodiscophyceae</taxon>
        <taxon>Thalassiosirophycidae</taxon>
        <taxon>Stephanodiscales</taxon>
        <taxon>Stephanodiscaceae</taxon>
        <taxon>Stephanodiscus</taxon>
    </lineage>
</organism>
<dbReference type="EMBL" id="JALLAZ020000506">
    <property type="protein sequence ID" value="KAL3793702.1"/>
    <property type="molecule type" value="Genomic_DNA"/>
</dbReference>
<dbReference type="AlphaFoldDB" id="A0ABD3Q150"/>
<reference evidence="1 2" key="1">
    <citation type="submission" date="2024-10" db="EMBL/GenBank/DDBJ databases">
        <title>Updated reference genomes for cyclostephanoid diatoms.</title>
        <authorList>
            <person name="Roberts W.R."/>
            <person name="Alverson A.J."/>
        </authorList>
    </citation>
    <scope>NUCLEOTIDE SEQUENCE [LARGE SCALE GENOMIC DNA]</scope>
    <source>
        <strain evidence="1 2">AJA276-08</strain>
    </source>
</reference>